<protein>
    <submittedName>
        <fullName evidence="1">Uncharacterized protein</fullName>
    </submittedName>
</protein>
<proteinExistence type="predicted"/>
<dbReference type="AlphaFoldDB" id="A0A151XK06"/>
<organism evidence="1 2">
    <name type="scientific">Mycetomoellerius zeteki</name>
    <dbReference type="NCBI Taxonomy" id="64791"/>
    <lineage>
        <taxon>Eukaryota</taxon>
        <taxon>Metazoa</taxon>
        <taxon>Ecdysozoa</taxon>
        <taxon>Arthropoda</taxon>
        <taxon>Hexapoda</taxon>
        <taxon>Insecta</taxon>
        <taxon>Pterygota</taxon>
        <taxon>Neoptera</taxon>
        <taxon>Endopterygota</taxon>
        <taxon>Hymenoptera</taxon>
        <taxon>Apocrita</taxon>
        <taxon>Aculeata</taxon>
        <taxon>Formicoidea</taxon>
        <taxon>Formicidae</taxon>
        <taxon>Myrmicinae</taxon>
        <taxon>Mycetomoellerius</taxon>
    </lineage>
</organism>
<dbReference type="EMBL" id="KQ982045">
    <property type="protein sequence ID" value="KYQ60753.1"/>
    <property type="molecule type" value="Genomic_DNA"/>
</dbReference>
<evidence type="ECO:0000313" key="1">
    <source>
        <dbReference type="EMBL" id="KYQ60753.1"/>
    </source>
</evidence>
<gene>
    <name evidence="1" type="ORF">ALC60_00200</name>
</gene>
<name>A0A151XK06_9HYME</name>
<keyword evidence="2" id="KW-1185">Reference proteome</keyword>
<evidence type="ECO:0000313" key="2">
    <source>
        <dbReference type="Proteomes" id="UP000075809"/>
    </source>
</evidence>
<dbReference type="Proteomes" id="UP000075809">
    <property type="component" value="Unassembled WGS sequence"/>
</dbReference>
<reference evidence="1 2" key="1">
    <citation type="submission" date="2015-09" db="EMBL/GenBank/DDBJ databases">
        <title>Trachymyrmex zeteki WGS genome.</title>
        <authorList>
            <person name="Nygaard S."/>
            <person name="Hu H."/>
            <person name="Boomsma J."/>
            <person name="Zhang G."/>
        </authorList>
    </citation>
    <scope>NUCLEOTIDE SEQUENCE [LARGE SCALE GENOMIC DNA]</scope>
    <source>
        <strain evidence="1">Tzet28-1</strain>
        <tissue evidence="1">Whole body</tissue>
    </source>
</reference>
<sequence>MPEVCIFNHLLGEEDIVNNLLILDKAFILLHDLSPRSSFLNPSKQEDEAIDWTFQRLLQIIDLFHLDALHTKVFQEQREQT</sequence>
<accession>A0A151XK06</accession>